<accession>A0A413RJG0</accession>
<sequence>MARDEDAQPGWSYEPHGYELLGWFVPGDTAPTPDAVPVMGGTLRQPRNYMTRKGPARVAAEPTWPDPHYLHIGDGHVYYEDPMPWADGSRWGLSHWTLTSEGPVAMFVGRIWEGRAVGYPWRHVIWFAWHHRRSYRRKRP</sequence>
<comment type="caution">
    <text evidence="1">The sequence shown here is derived from an EMBL/GenBank/DDBJ whole genome shotgun (WGS) entry which is preliminary data.</text>
</comment>
<proteinExistence type="predicted"/>
<evidence type="ECO:0000313" key="2">
    <source>
        <dbReference type="Proteomes" id="UP000283374"/>
    </source>
</evidence>
<organism evidence="1 2">
    <name type="scientific">Cellulomonas rhizosphaerae</name>
    <dbReference type="NCBI Taxonomy" id="2293719"/>
    <lineage>
        <taxon>Bacteria</taxon>
        <taxon>Bacillati</taxon>
        <taxon>Actinomycetota</taxon>
        <taxon>Actinomycetes</taxon>
        <taxon>Micrococcales</taxon>
        <taxon>Cellulomonadaceae</taxon>
        <taxon>Cellulomonas</taxon>
    </lineage>
</organism>
<dbReference type="AlphaFoldDB" id="A0A413RJG0"/>
<dbReference type="EMBL" id="QWKP01000211">
    <property type="protein sequence ID" value="RHA38719.1"/>
    <property type="molecule type" value="Genomic_DNA"/>
</dbReference>
<keyword evidence="2" id="KW-1185">Reference proteome</keyword>
<protein>
    <submittedName>
        <fullName evidence="1">Uncharacterized protein</fullName>
    </submittedName>
</protein>
<name>A0A413RJG0_9CELL</name>
<gene>
    <name evidence="1" type="ORF">D1825_13375</name>
</gene>
<dbReference type="RefSeq" id="WP_118767912.1">
    <property type="nucleotide sequence ID" value="NZ_QWKP01000211.1"/>
</dbReference>
<dbReference type="Proteomes" id="UP000283374">
    <property type="component" value="Unassembled WGS sequence"/>
</dbReference>
<reference evidence="1 2" key="1">
    <citation type="submission" date="2018-08" db="EMBL/GenBank/DDBJ databases">
        <title>Cellulomonas rhizosphaerae sp. nov., a novel actinomycete isolated from soil.</title>
        <authorList>
            <person name="Tian Y."/>
        </authorList>
    </citation>
    <scope>NUCLEOTIDE SEQUENCE [LARGE SCALE GENOMIC DNA]</scope>
    <source>
        <strain evidence="1 2">NEAU-TCZ24</strain>
    </source>
</reference>
<evidence type="ECO:0000313" key="1">
    <source>
        <dbReference type="EMBL" id="RHA38719.1"/>
    </source>
</evidence>